<organism evidence="1 2">
    <name type="scientific">Klebsiella pneumoniae</name>
    <dbReference type="NCBI Taxonomy" id="573"/>
    <lineage>
        <taxon>Bacteria</taxon>
        <taxon>Pseudomonadati</taxon>
        <taxon>Pseudomonadota</taxon>
        <taxon>Gammaproteobacteria</taxon>
        <taxon>Enterobacterales</taxon>
        <taxon>Enterobacteriaceae</taxon>
        <taxon>Klebsiella/Raoultella group</taxon>
        <taxon>Klebsiella</taxon>
        <taxon>Klebsiella pneumoniae complex</taxon>
    </lineage>
</organism>
<dbReference type="AlphaFoldDB" id="A0A377XBQ4"/>
<gene>
    <name evidence="1" type="ORF">NCTC5047_00169</name>
</gene>
<protein>
    <submittedName>
        <fullName evidence="1">Uncharacterized protein</fullName>
    </submittedName>
</protein>
<dbReference type="Proteomes" id="UP000254340">
    <property type="component" value="Unassembled WGS sequence"/>
</dbReference>
<evidence type="ECO:0000313" key="1">
    <source>
        <dbReference type="EMBL" id="STT72487.1"/>
    </source>
</evidence>
<dbReference type="EMBL" id="UGLH01000004">
    <property type="protein sequence ID" value="STT72487.1"/>
    <property type="molecule type" value="Genomic_DNA"/>
</dbReference>
<sequence length="35" mass="3811">MKGSGPVSDSEGKPLHVRFWRLTKTMSPKAARAAI</sequence>
<reference evidence="1 2" key="1">
    <citation type="submission" date="2018-06" db="EMBL/GenBank/DDBJ databases">
        <authorList>
            <consortium name="Pathogen Informatics"/>
            <person name="Doyle S."/>
        </authorList>
    </citation>
    <scope>NUCLEOTIDE SEQUENCE [LARGE SCALE GENOMIC DNA]</scope>
    <source>
        <strain evidence="1 2">NCTC5047</strain>
    </source>
</reference>
<accession>A0A377XBQ4</accession>
<evidence type="ECO:0000313" key="2">
    <source>
        <dbReference type="Proteomes" id="UP000254340"/>
    </source>
</evidence>
<proteinExistence type="predicted"/>
<name>A0A377XBQ4_KLEPN</name>